<protein>
    <submittedName>
        <fullName evidence="1">Uncharacterized protein</fullName>
    </submittedName>
</protein>
<name>A0ABU9ASB9_9BACT</name>
<evidence type="ECO:0000313" key="2">
    <source>
        <dbReference type="Proteomes" id="UP001371305"/>
    </source>
</evidence>
<dbReference type="RefSeq" id="WP_341403397.1">
    <property type="nucleotide sequence ID" value="NZ_JBBUKT010000002.1"/>
</dbReference>
<comment type="caution">
    <text evidence="1">The sequence shown here is derived from an EMBL/GenBank/DDBJ whole genome shotgun (WGS) entry which is preliminary data.</text>
</comment>
<dbReference type="Proteomes" id="UP001371305">
    <property type="component" value="Unassembled WGS sequence"/>
</dbReference>
<proteinExistence type="predicted"/>
<gene>
    <name evidence="1" type="ORF">WKV53_05730</name>
</gene>
<evidence type="ECO:0000313" key="1">
    <source>
        <dbReference type="EMBL" id="MEK7949982.1"/>
    </source>
</evidence>
<reference evidence="1 2" key="1">
    <citation type="submission" date="2024-04" db="EMBL/GenBank/DDBJ databases">
        <title>Luteolibacter sp. isolated from soil.</title>
        <authorList>
            <person name="An J."/>
        </authorList>
    </citation>
    <scope>NUCLEOTIDE SEQUENCE [LARGE SCALE GENOMIC DNA]</scope>
    <source>
        <strain evidence="1 2">Y139</strain>
    </source>
</reference>
<sequence length="129" mass="14542">MKIGDDESYLMIERRDDNDPYSGFSISAHCGSGDSIFTGSNGTAHFDQSDEAKRSFLEFKTLHRNETRINLTEGCFLALTRQSRGDIQVNFEIQRYHLQATLRGRVLVAGEDSTAFLQELGKMAYHSEA</sequence>
<accession>A0ABU9ASB9</accession>
<dbReference type="EMBL" id="JBBUKT010000002">
    <property type="protein sequence ID" value="MEK7949982.1"/>
    <property type="molecule type" value="Genomic_DNA"/>
</dbReference>
<keyword evidence="2" id="KW-1185">Reference proteome</keyword>
<organism evidence="1 2">
    <name type="scientific">Luteolibacter soli</name>
    <dbReference type="NCBI Taxonomy" id="3135280"/>
    <lineage>
        <taxon>Bacteria</taxon>
        <taxon>Pseudomonadati</taxon>
        <taxon>Verrucomicrobiota</taxon>
        <taxon>Verrucomicrobiia</taxon>
        <taxon>Verrucomicrobiales</taxon>
        <taxon>Verrucomicrobiaceae</taxon>
        <taxon>Luteolibacter</taxon>
    </lineage>
</organism>